<evidence type="ECO:0000313" key="2">
    <source>
        <dbReference type="EMBL" id="CEI64662.1"/>
    </source>
</evidence>
<name>A0A2L2T207_9HYPO</name>
<dbReference type="Proteomes" id="UP000245910">
    <property type="component" value="Chromosome I"/>
</dbReference>
<dbReference type="AlphaFoldDB" id="A0A2L2T207"/>
<accession>A0A2L2T207</accession>
<protein>
    <submittedName>
        <fullName evidence="2">Uncharacterized protein</fullName>
    </submittedName>
</protein>
<sequence>MTGYSRDFAFNRANVAYNTGKPNRAEFQLIRIERTQGDSTTDTKNDRHPCCLVEEHVHSARALDLDNVPVENLALVVGEYLPENPPKFNRLQLPTNTEVFNHRVHQHLTTRDKTALVVCMMSHGRCILCRLLDFKNENELWTAGPLSANIHEHIYFYRECTDGVKDAQKKSLELIESFNRNHTDGSNDESDTDSSDDENNTNGSQDEDYIDGSDNESDADGIPISTVEPGSLLIRAADGARTIRSAANRSAHLVESGISNQEPEDRDQIVHDASPNTNLTSPRPEVSDEMSRLFDYLMNGPRCLAHGDTARLLSYCKVYLENLPNTGLY</sequence>
<dbReference type="EMBL" id="LN649229">
    <property type="protein sequence ID" value="CEI64662.1"/>
    <property type="molecule type" value="Genomic_DNA"/>
</dbReference>
<reference evidence="3" key="1">
    <citation type="submission" date="2014-10" db="EMBL/GenBank/DDBJ databases">
        <authorList>
            <person name="King R."/>
        </authorList>
    </citation>
    <scope>NUCLEOTIDE SEQUENCE [LARGE SCALE GENOMIC DNA]</scope>
    <source>
        <strain evidence="3">A3/5</strain>
    </source>
</reference>
<evidence type="ECO:0000313" key="3">
    <source>
        <dbReference type="Proteomes" id="UP000245910"/>
    </source>
</evidence>
<feature type="region of interest" description="Disordered" evidence="1">
    <location>
        <begin position="178"/>
        <end position="226"/>
    </location>
</feature>
<feature type="compositionally biased region" description="Acidic residues" evidence="1">
    <location>
        <begin position="186"/>
        <end position="219"/>
    </location>
</feature>
<proteinExistence type="predicted"/>
<organism evidence="2 3">
    <name type="scientific">Fusarium venenatum</name>
    <dbReference type="NCBI Taxonomy" id="56646"/>
    <lineage>
        <taxon>Eukaryota</taxon>
        <taxon>Fungi</taxon>
        <taxon>Dikarya</taxon>
        <taxon>Ascomycota</taxon>
        <taxon>Pezizomycotina</taxon>
        <taxon>Sordariomycetes</taxon>
        <taxon>Hypocreomycetidae</taxon>
        <taxon>Hypocreales</taxon>
        <taxon>Nectriaceae</taxon>
        <taxon>Fusarium</taxon>
    </lineage>
</organism>
<evidence type="ECO:0000256" key="1">
    <source>
        <dbReference type="SAM" id="MobiDB-lite"/>
    </source>
</evidence>
<keyword evidence="3" id="KW-1185">Reference proteome</keyword>